<feature type="domain" description="Periplasmic binding protein" evidence="6">
    <location>
        <begin position="37"/>
        <end position="292"/>
    </location>
</feature>
<reference evidence="8 10" key="2">
    <citation type="submission" date="2019-07" db="EMBL/GenBank/DDBJ databases">
        <authorList>
            <person name="Hibberd C M."/>
            <person name="Gehrig L. J."/>
            <person name="Chang H.-W."/>
            <person name="Venkatesh S."/>
        </authorList>
    </citation>
    <scope>NUCLEOTIDE SEQUENCE [LARGE SCALE GENOMIC DNA]</scope>
    <source>
        <strain evidence="8">Ruminococcus_obeum_SSTS_Bg7063</strain>
    </source>
</reference>
<evidence type="ECO:0000256" key="2">
    <source>
        <dbReference type="ARBA" id="ARBA00007639"/>
    </source>
</evidence>
<keyword evidence="10" id="KW-1185">Reference proteome</keyword>
<evidence type="ECO:0000313" key="7">
    <source>
        <dbReference type="EMBL" id="RGV60316.1"/>
    </source>
</evidence>
<protein>
    <submittedName>
        <fullName evidence="8">D-ribose-binding periplasmic protein</fullName>
    </submittedName>
    <submittedName>
        <fullName evidence="7">LacI family transcriptional regulator</fullName>
    </submittedName>
</protein>
<dbReference type="PANTHER" id="PTHR46847">
    <property type="entry name" value="D-ALLOSE-BINDING PERIPLASMIC PROTEIN-RELATED"/>
    <property type="match status" value="1"/>
</dbReference>
<evidence type="ECO:0000313" key="8">
    <source>
        <dbReference type="EMBL" id="VUX23425.1"/>
    </source>
</evidence>
<evidence type="ECO:0000256" key="3">
    <source>
        <dbReference type="ARBA" id="ARBA00022729"/>
    </source>
</evidence>
<proteinExistence type="inferred from homology"/>
<dbReference type="Pfam" id="PF13407">
    <property type="entry name" value="Peripla_BP_4"/>
    <property type="match status" value="1"/>
</dbReference>
<feature type="signal peptide" evidence="5">
    <location>
        <begin position="1"/>
        <end position="27"/>
    </location>
</feature>
<dbReference type="Proteomes" id="UP000409147">
    <property type="component" value="Unassembled WGS sequence"/>
</dbReference>
<feature type="chain" id="PRO_5042358384" evidence="5">
    <location>
        <begin position="28"/>
        <end position="353"/>
    </location>
</feature>
<evidence type="ECO:0000256" key="1">
    <source>
        <dbReference type="ARBA" id="ARBA00004196"/>
    </source>
</evidence>
<dbReference type="AlphaFoldDB" id="A0A395X2K4"/>
<name>A0A395X2K4_9FIRM</name>
<evidence type="ECO:0000256" key="4">
    <source>
        <dbReference type="SAM" id="MobiDB-lite"/>
    </source>
</evidence>
<dbReference type="EMBL" id="QRZI01000020">
    <property type="protein sequence ID" value="RGV60316.1"/>
    <property type="molecule type" value="Genomic_DNA"/>
</dbReference>
<dbReference type="InterPro" id="IPR025997">
    <property type="entry name" value="SBP_2_dom"/>
</dbReference>
<evidence type="ECO:0000256" key="5">
    <source>
        <dbReference type="SAM" id="SignalP"/>
    </source>
</evidence>
<dbReference type="EMBL" id="CABHNB010000050">
    <property type="protein sequence ID" value="VUX23425.1"/>
    <property type="molecule type" value="Genomic_DNA"/>
</dbReference>
<dbReference type="Proteomes" id="UP000265828">
    <property type="component" value="Unassembled WGS sequence"/>
</dbReference>
<dbReference type="SUPFAM" id="SSF53822">
    <property type="entry name" value="Periplasmic binding protein-like I"/>
    <property type="match status" value="1"/>
</dbReference>
<dbReference type="Gene3D" id="3.40.50.2300">
    <property type="match status" value="2"/>
</dbReference>
<evidence type="ECO:0000313" key="9">
    <source>
        <dbReference type="Proteomes" id="UP000265828"/>
    </source>
</evidence>
<feature type="region of interest" description="Disordered" evidence="4">
    <location>
        <begin position="315"/>
        <end position="353"/>
    </location>
</feature>
<dbReference type="GO" id="GO:0030246">
    <property type="term" value="F:carbohydrate binding"/>
    <property type="evidence" value="ECO:0007669"/>
    <property type="project" value="UniProtKB-ARBA"/>
</dbReference>
<keyword evidence="3 5" id="KW-0732">Signal</keyword>
<dbReference type="GO" id="GO:0030313">
    <property type="term" value="C:cell envelope"/>
    <property type="evidence" value="ECO:0007669"/>
    <property type="project" value="UniProtKB-SubCell"/>
</dbReference>
<comment type="subcellular location">
    <subcellularLocation>
        <location evidence="1">Cell envelope</location>
    </subcellularLocation>
</comment>
<reference evidence="7 9" key="1">
    <citation type="submission" date="2018-08" db="EMBL/GenBank/DDBJ databases">
        <title>A genome reference for cultivated species of the human gut microbiota.</title>
        <authorList>
            <person name="Zou Y."/>
            <person name="Xue W."/>
            <person name="Luo G."/>
        </authorList>
    </citation>
    <scope>NUCLEOTIDE SEQUENCE [LARGE SCALE GENOMIC DNA]</scope>
    <source>
        <strain evidence="7 9">AF14-23</strain>
    </source>
</reference>
<dbReference type="PANTHER" id="PTHR46847:SF1">
    <property type="entry name" value="D-ALLOSE-BINDING PERIPLASMIC PROTEIN-RELATED"/>
    <property type="match status" value="1"/>
</dbReference>
<sequence>MKKKVLGGLLAVSMIATMGAFNVSVSAAEKDNADIKIGFSSKDNSDTFVAAIADAAEAEAKELGVELLMYDAGGDVNKQISDCETLLAAGVDALVVIPQSVEGSAPVVSMANDAGVPIIVDNGDIGDKNYTAFVGCTDQESGELLGKWFMEESGLEKGSKVAIIEGPMGQSGQVGRMAGFEEVGMLDYFDVVATQTANWKRDEAMALAEDWITTYGDDLKAIICENDDMGMGALSAAQAAGRDDIIIGGVDGLDDAVQAVKDGSYGVSVLQDSAGQGRVGVDVAVAAAKGEEVEPDTRIPFRPITKDNVDAYLEGGVDAISGDDAATEDTTEEKTDEAADDTAAEDTTEKEAK</sequence>
<comment type="similarity">
    <text evidence="2">Belongs to the bacterial solute-binding protein 2 family.</text>
</comment>
<organism evidence="7 9">
    <name type="scientific">Blautia obeum</name>
    <dbReference type="NCBI Taxonomy" id="40520"/>
    <lineage>
        <taxon>Bacteria</taxon>
        <taxon>Bacillati</taxon>
        <taxon>Bacillota</taxon>
        <taxon>Clostridia</taxon>
        <taxon>Lachnospirales</taxon>
        <taxon>Lachnospiraceae</taxon>
        <taxon>Blautia</taxon>
    </lineage>
</organism>
<evidence type="ECO:0000259" key="6">
    <source>
        <dbReference type="Pfam" id="PF13407"/>
    </source>
</evidence>
<evidence type="ECO:0000313" key="10">
    <source>
        <dbReference type="Proteomes" id="UP000409147"/>
    </source>
</evidence>
<dbReference type="InterPro" id="IPR028082">
    <property type="entry name" value="Peripla_BP_I"/>
</dbReference>
<gene>
    <name evidence="8" type="primary">rbsB_1</name>
    <name evidence="7" type="ORF">DWW07_17435</name>
    <name evidence="8" type="ORF">ROSSTS7063_00085</name>
</gene>
<accession>A0A395X2K4</accession>
<dbReference type="RefSeq" id="WP_117628714.1">
    <property type="nucleotide sequence ID" value="NZ_CABHNB010000050.1"/>
</dbReference>